<dbReference type="InterPro" id="IPR001130">
    <property type="entry name" value="TatD-like"/>
</dbReference>
<dbReference type="Proteomes" id="UP000704068">
    <property type="component" value="Unassembled WGS sequence"/>
</dbReference>
<evidence type="ECO:0000256" key="3">
    <source>
        <dbReference type="ARBA" id="ARBA00022801"/>
    </source>
</evidence>
<dbReference type="SUPFAM" id="SSF51556">
    <property type="entry name" value="Metallo-dependent hydrolases"/>
    <property type="match status" value="1"/>
</dbReference>
<dbReference type="Gene3D" id="3.20.20.140">
    <property type="entry name" value="Metal-dependent hydrolases"/>
    <property type="match status" value="1"/>
</dbReference>
<accession>A0A929WZR9</accession>
<keyword evidence="3 5" id="KW-0378">Hydrolase</keyword>
<dbReference type="FunFam" id="3.20.20.140:FF:000005">
    <property type="entry name" value="TatD family hydrolase"/>
    <property type="match status" value="1"/>
</dbReference>
<feature type="binding site" evidence="4">
    <location>
        <position position="154"/>
    </location>
    <ligand>
        <name>a divalent metal cation</name>
        <dbReference type="ChEBI" id="CHEBI:60240"/>
        <label>2</label>
    </ligand>
</feature>
<dbReference type="GO" id="GO:0005829">
    <property type="term" value="C:cytosol"/>
    <property type="evidence" value="ECO:0007669"/>
    <property type="project" value="TreeGrafter"/>
</dbReference>
<feature type="binding site" evidence="4">
    <location>
        <position position="6"/>
    </location>
    <ligand>
        <name>a divalent metal cation</name>
        <dbReference type="ChEBI" id="CHEBI:60240"/>
        <label>1</label>
    </ligand>
</feature>
<dbReference type="GO" id="GO:0004536">
    <property type="term" value="F:DNA nuclease activity"/>
    <property type="evidence" value="ECO:0007669"/>
    <property type="project" value="InterPro"/>
</dbReference>
<dbReference type="PIRSF" id="PIRSF005902">
    <property type="entry name" value="DNase_TatD"/>
    <property type="match status" value="1"/>
</dbReference>
<gene>
    <name evidence="5" type="ORF">HXK21_03415</name>
</gene>
<feature type="binding site" evidence="4">
    <location>
        <position position="205"/>
    </location>
    <ligand>
        <name>a divalent metal cation</name>
        <dbReference type="ChEBI" id="CHEBI:60240"/>
        <label>1</label>
    </ligand>
</feature>
<feature type="binding site" evidence="4">
    <location>
        <position position="8"/>
    </location>
    <ligand>
        <name>a divalent metal cation</name>
        <dbReference type="ChEBI" id="CHEBI:60240"/>
        <label>1</label>
    </ligand>
</feature>
<evidence type="ECO:0000256" key="1">
    <source>
        <dbReference type="ARBA" id="ARBA00009275"/>
    </source>
</evidence>
<dbReference type="GO" id="GO:0046872">
    <property type="term" value="F:metal ion binding"/>
    <property type="evidence" value="ECO:0007669"/>
    <property type="project" value="UniProtKB-KW"/>
</dbReference>
<proteinExistence type="inferred from homology"/>
<dbReference type="GO" id="GO:0016788">
    <property type="term" value="F:hydrolase activity, acting on ester bonds"/>
    <property type="evidence" value="ECO:0007669"/>
    <property type="project" value="InterPro"/>
</dbReference>
<evidence type="ECO:0000256" key="4">
    <source>
        <dbReference type="PIRSR" id="PIRSR005902-1"/>
    </source>
</evidence>
<dbReference type="Pfam" id="PF01026">
    <property type="entry name" value="TatD_DNase"/>
    <property type="match status" value="1"/>
</dbReference>
<dbReference type="RefSeq" id="WP_303763291.1">
    <property type="nucleotide sequence ID" value="NZ_JABZGR010000006.1"/>
</dbReference>
<dbReference type="CDD" id="cd01310">
    <property type="entry name" value="TatD_DNAse"/>
    <property type="match status" value="1"/>
</dbReference>
<feature type="binding site" evidence="4">
    <location>
        <position position="93"/>
    </location>
    <ligand>
        <name>a divalent metal cation</name>
        <dbReference type="ChEBI" id="CHEBI:60240"/>
        <label>1</label>
    </ligand>
</feature>
<dbReference type="PANTHER" id="PTHR46124:SF4">
    <property type="entry name" value="HYDROLASE TATD"/>
    <property type="match status" value="1"/>
</dbReference>
<evidence type="ECO:0000256" key="2">
    <source>
        <dbReference type="ARBA" id="ARBA00022723"/>
    </source>
</evidence>
<dbReference type="EMBL" id="JABZGR010000006">
    <property type="protein sequence ID" value="MBF0970078.1"/>
    <property type="molecule type" value="Genomic_DNA"/>
</dbReference>
<reference evidence="5" key="1">
    <citation type="submission" date="2020-04" db="EMBL/GenBank/DDBJ databases">
        <title>Deep metagenomics examines the oral microbiome during advanced dental caries in children, revealing novel taxa and co-occurrences with host molecules.</title>
        <authorList>
            <person name="Baker J.L."/>
            <person name="Morton J.T."/>
            <person name="Dinis M."/>
            <person name="Alvarez R."/>
            <person name="Tran N.C."/>
            <person name="Knight R."/>
            <person name="Edlund A."/>
        </authorList>
    </citation>
    <scope>NUCLEOTIDE SEQUENCE</scope>
    <source>
        <strain evidence="5">JCVI_34_bin.1</strain>
    </source>
</reference>
<evidence type="ECO:0000313" key="5">
    <source>
        <dbReference type="EMBL" id="MBF0970078.1"/>
    </source>
</evidence>
<dbReference type="InterPro" id="IPR015991">
    <property type="entry name" value="TatD/YcfH-like"/>
</dbReference>
<comment type="similarity">
    <text evidence="1">Belongs to the metallo-dependent hydrolases superfamily. TatD-type hydrolase family.</text>
</comment>
<protein>
    <submittedName>
        <fullName evidence="5">TatD family hydrolase</fullName>
    </submittedName>
</protein>
<dbReference type="PANTHER" id="PTHR46124">
    <property type="entry name" value="D-AMINOACYL-TRNA DEACYLASE"/>
    <property type="match status" value="1"/>
</dbReference>
<dbReference type="AlphaFoldDB" id="A0A929WZR9"/>
<dbReference type="NCBIfam" id="TIGR00010">
    <property type="entry name" value="YchF/TatD family DNA exonuclease"/>
    <property type="match status" value="1"/>
</dbReference>
<organism evidence="5 6">
    <name type="scientific">Alloprevotella tannerae</name>
    <dbReference type="NCBI Taxonomy" id="76122"/>
    <lineage>
        <taxon>Bacteria</taxon>
        <taxon>Pseudomonadati</taxon>
        <taxon>Bacteroidota</taxon>
        <taxon>Bacteroidia</taxon>
        <taxon>Bacteroidales</taxon>
        <taxon>Prevotellaceae</taxon>
        <taxon>Alloprevotella</taxon>
    </lineage>
</organism>
<feature type="binding site" evidence="4">
    <location>
        <position position="129"/>
    </location>
    <ligand>
        <name>a divalent metal cation</name>
        <dbReference type="ChEBI" id="CHEBI:60240"/>
        <label>2</label>
    </ligand>
</feature>
<name>A0A929WZR9_9BACT</name>
<dbReference type="InterPro" id="IPR032466">
    <property type="entry name" value="Metal_Hydrolase"/>
</dbReference>
<keyword evidence="2 4" id="KW-0479">Metal-binding</keyword>
<comment type="caution">
    <text evidence="5">The sequence shown here is derived from an EMBL/GenBank/DDBJ whole genome shotgun (WGS) entry which is preliminary data.</text>
</comment>
<evidence type="ECO:0000313" key="6">
    <source>
        <dbReference type="Proteomes" id="UP000704068"/>
    </source>
</evidence>
<sequence length="260" mass="28873">MFIDTHAHLYGEEFDADRDDVIRRARAAGAEQIVLPNVDEASIEPMLRLCDAYPDLCLPTMGLQPEELPADPRPLLDKMEQLLATGRYAAVGEVGVDLYWDTGRREEQLAVFDREIRWAVRFDLPLLIHARAAHREIVDALTPYAASLCGGIFHCFAGTADEACELLGFSRFYLGIGGIVTFKKSTLPDVLRAVVPLDRIVVETDAPYMAPVPQRGKRNESAFIPHIIAKLAEVYETTPERVAAITTANARRLFRLASPA</sequence>